<comment type="similarity">
    <text evidence="1">Belongs to the SEN15 family.</text>
</comment>
<comment type="caution">
    <text evidence="5">The sequence shown here is derived from an EMBL/GenBank/DDBJ whole genome shotgun (WGS) entry which is preliminary data.</text>
</comment>
<dbReference type="GO" id="GO:0000213">
    <property type="term" value="F:tRNA-intron lyase activity"/>
    <property type="evidence" value="ECO:0007669"/>
    <property type="project" value="TreeGrafter"/>
</dbReference>
<evidence type="ECO:0000256" key="2">
    <source>
        <dbReference type="ARBA" id="ARBA00022694"/>
    </source>
</evidence>
<keyword evidence="2" id="KW-0819">tRNA processing</keyword>
<feature type="compositionally biased region" description="Polar residues" evidence="3">
    <location>
        <begin position="36"/>
        <end position="48"/>
    </location>
</feature>
<feature type="domain" description="tRNA-splicing endonuclease subunit Sen15" evidence="4">
    <location>
        <begin position="71"/>
        <end position="238"/>
    </location>
</feature>
<feature type="region of interest" description="Disordered" evidence="3">
    <location>
        <begin position="173"/>
        <end position="205"/>
    </location>
</feature>
<evidence type="ECO:0000256" key="1">
    <source>
        <dbReference type="ARBA" id="ARBA00006091"/>
    </source>
</evidence>
<dbReference type="EMBL" id="NAJL01000009">
    <property type="protein sequence ID" value="TKA30991.1"/>
    <property type="molecule type" value="Genomic_DNA"/>
</dbReference>
<protein>
    <recommendedName>
        <fullName evidence="4">tRNA-splicing endonuclease subunit Sen15 domain-containing protein</fullName>
    </recommendedName>
</protein>
<evidence type="ECO:0000256" key="3">
    <source>
        <dbReference type="SAM" id="MobiDB-lite"/>
    </source>
</evidence>
<organism evidence="5 6">
    <name type="scientific">Salinomyces thailandicus</name>
    <dbReference type="NCBI Taxonomy" id="706561"/>
    <lineage>
        <taxon>Eukaryota</taxon>
        <taxon>Fungi</taxon>
        <taxon>Dikarya</taxon>
        <taxon>Ascomycota</taxon>
        <taxon>Pezizomycotina</taxon>
        <taxon>Dothideomycetes</taxon>
        <taxon>Dothideomycetidae</taxon>
        <taxon>Mycosphaerellales</taxon>
        <taxon>Teratosphaeriaceae</taxon>
        <taxon>Salinomyces</taxon>
    </lineage>
</organism>
<dbReference type="GO" id="GO:0000379">
    <property type="term" value="P:tRNA-type intron splice site recognition and cleavage"/>
    <property type="evidence" value="ECO:0007669"/>
    <property type="project" value="InterPro"/>
</dbReference>
<reference evidence="5 6" key="1">
    <citation type="submission" date="2017-03" db="EMBL/GenBank/DDBJ databases">
        <title>Genomes of endolithic fungi from Antarctica.</title>
        <authorList>
            <person name="Coleine C."/>
            <person name="Masonjones S."/>
            <person name="Stajich J.E."/>
        </authorList>
    </citation>
    <scope>NUCLEOTIDE SEQUENCE [LARGE SCALE GENOMIC DNA]</scope>
    <source>
        <strain evidence="5 6">CCFEE 6315</strain>
    </source>
</reference>
<gene>
    <name evidence="5" type="ORF">B0A50_01959</name>
</gene>
<dbReference type="InterPro" id="IPR042777">
    <property type="entry name" value="Sen15_fungi"/>
</dbReference>
<dbReference type="GO" id="GO:0000214">
    <property type="term" value="C:tRNA-intron endonuclease complex"/>
    <property type="evidence" value="ECO:0007669"/>
    <property type="project" value="InterPro"/>
</dbReference>
<keyword evidence="6" id="KW-1185">Reference proteome</keyword>
<feature type="compositionally biased region" description="Pro residues" evidence="3">
    <location>
        <begin position="1"/>
        <end position="15"/>
    </location>
</feature>
<dbReference type="PANTHER" id="PTHR28518:SF1">
    <property type="entry name" value="TRNA-SPLICING ENDONUCLEASE SUBUNIT SEN15"/>
    <property type="match status" value="1"/>
</dbReference>
<dbReference type="InterPro" id="IPR036167">
    <property type="entry name" value="tRNA_intron_Endo_cat-like_sf"/>
</dbReference>
<dbReference type="FunFam" id="3.40.1350.10:FF:000012">
    <property type="entry name" value="Probable tRNA-splicing endonuclease subunit sen-15"/>
    <property type="match status" value="1"/>
</dbReference>
<evidence type="ECO:0000313" key="5">
    <source>
        <dbReference type="EMBL" id="TKA30991.1"/>
    </source>
</evidence>
<dbReference type="InterPro" id="IPR011856">
    <property type="entry name" value="tRNA_endonuc-like_dom_sf"/>
</dbReference>
<dbReference type="Pfam" id="PF09631">
    <property type="entry name" value="Sen15"/>
    <property type="match status" value="1"/>
</dbReference>
<dbReference type="Proteomes" id="UP000308549">
    <property type="component" value="Unassembled WGS sequence"/>
</dbReference>
<evidence type="ECO:0000313" key="6">
    <source>
        <dbReference type="Proteomes" id="UP000308549"/>
    </source>
</evidence>
<evidence type="ECO:0000259" key="4">
    <source>
        <dbReference type="Pfam" id="PF09631"/>
    </source>
</evidence>
<accession>A0A4U0U6Z5</accession>
<feature type="compositionally biased region" description="Polar residues" evidence="3">
    <location>
        <begin position="20"/>
        <end position="30"/>
    </location>
</feature>
<dbReference type="GO" id="GO:0003676">
    <property type="term" value="F:nucleic acid binding"/>
    <property type="evidence" value="ECO:0007669"/>
    <property type="project" value="InterPro"/>
</dbReference>
<dbReference type="OrthoDB" id="10002170at2759"/>
<dbReference type="InterPro" id="IPR018593">
    <property type="entry name" value="tRNA-endonuc_su_Sen15"/>
</dbReference>
<sequence>MSASPSPQPPPPQPTLVPATESSPAHSPANTHPDFSLSSLQQFIADSQDPQKSKLDPKPTYPPELHHLALQVAHNIRFQQEWTDIRVHYRPSARTTAAALPRPILSGLPPRRLYVHPDEQIDVLRQQREQGKAGWPDLAAEREWVLPTHLRETWALRRFAEVFDALATVPAEDEGSGLFPAPNGARRPQQSQQSQQQGDDVSKWRRSQPKRLLLSTVDDDSTVVYYIVHDGIVKPRQN</sequence>
<dbReference type="AlphaFoldDB" id="A0A4U0U6Z5"/>
<proteinExistence type="inferred from homology"/>
<name>A0A4U0U6Z5_9PEZI</name>
<dbReference type="PANTHER" id="PTHR28518">
    <property type="entry name" value="TRNA-SPLICING ENDONUCLEASE SUBUNIT SEN15"/>
    <property type="match status" value="1"/>
</dbReference>
<dbReference type="SUPFAM" id="SSF53032">
    <property type="entry name" value="tRNA-intron endonuclease catalytic domain-like"/>
    <property type="match status" value="1"/>
</dbReference>
<feature type="region of interest" description="Disordered" evidence="3">
    <location>
        <begin position="1"/>
        <end position="63"/>
    </location>
</feature>
<dbReference type="Gene3D" id="3.40.1350.10">
    <property type="match status" value="1"/>
</dbReference>